<dbReference type="Proteomes" id="UP000507245">
    <property type="component" value="Unassembled WGS sequence"/>
</dbReference>
<proteinExistence type="predicted"/>
<gene>
    <name evidence="1" type="ORF">ORAREDHAP_LOCUS35044</name>
</gene>
<name>A0A6J5XJB1_PRUAR</name>
<evidence type="ECO:0000313" key="1">
    <source>
        <dbReference type="EMBL" id="CAB4312563.1"/>
    </source>
</evidence>
<protein>
    <submittedName>
        <fullName evidence="1">Uncharacterized protein</fullName>
    </submittedName>
</protein>
<reference evidence="2" key="1">
    <citation type="journal article" date="2020" name="Genome Biol.">
        <title>Gamete binning: chromosome-level and haplotype-resolved genome assembly enabled by high-throughput single-cell sequencing of gamete genomes.</title>
        <authorList>
            <person name="Campoy J.A."/>
            <person name="Sun H."/>
            <person name="Goel M."/>
            <person name="Jiao W.-B."/>
            <person name="Folz-Donahue K."/>
            <person name="Wang N."/>
            <person name="Rubio M."/>
            <person name="Liu C."/>
            <person name="Kukat C."/>
            <person name="Ruiz D."/>
            <person name="Huettel B."/>
            <person name="Schneeberger K."/>
        </authorList>
    </citation>
    <scope>NUCLEOTIDE SEQUENCE [LARGE SCALE GENOMIC DNA]</scope>
    <source>
        <strain evidence="2">cv. Rojo Pasion</strain>
    </source>
</reference>
<keyword evidence="2" id="KW-1185">Reference proteome</keyword>
<evidence type="ECO:0000313" key="2">
    <source>
        <dbReference type="Proteomes" id="UP000507245"/>
    </source>
</evidence>
<dbReference type="AlphaFoldDB" id="A0A6J5XJB1"/>
<accession>A0A6J5XJB1</accession>
<dbReference type="EMBL" id="CAEKKB010000006">
    <property type="protein sequence ID" value="CAB4312563.1"/>
    <property type="molecule type" value="Genomic_DNA"/>
</dbReference>
<sequence>MLDSVNRKKNFRRKKCDFIFTPPLYVDLKENTQAFINNLKGDGRLPQKLPLWYCHDDAVTIILSADAELRSNQKECDHFRTKSPPLIR</sequence>
<organism evidence="1 2">
    <name type="scientific">Prunus armeniaca</name>
    <name type="common">Apricot</name>
    <name type="synonym">Armeniaca vulgaris</name>
    <dbReference type="NCBI Taxonomy" id="36596"/>
    <lineage>
        <taxon>Eukaryota</taxon>
        <taxon>Viridiplantae</taxon>
        <taxon>Streptophyta</taxon>
        <taxon>Embryophyta</taxon>
        <taxon>Tracheophyta</taxon>
        <taxon>Spermatophyta</taxon>
        <taxon>Magnoliopsida</taxon>
        <taxon>eudicotyledons</taxon>
        <taxon>Gunneridae</taxon>
        <taxon>Pentapetalae</taxon>
        <taxon>rosids</taxon>
        <taxon>fabids</taxon>
        <taxon>Rosales</taxon>
        <taxon>Rosaceae</taxon>
        <taxon>Amygdaloideae</taxon>
        <taxon>Amygdaleae</taxon>
        <taxon>Prunus</taxon>
    </lineage>
</organism>